<dbReference type="Pfam" id="PF00909">
    <property type="entry name" value="Ammonium_transp"/>
    <property type="match status" value="1"/>
</dbReference>
<feature type="chain" id="PRO_5020845420" description="Ammonium transporter" evidence="10">
    <location>
        <begin position="23"/>
        <end position="459"/>
    </location>
</feature>
<dbReference type="Gene3D" id="1.10.3430.10">
    <property type="entry name" value="Ammonium transporter AmtB like domains"/>
    <property type="match status" value="1"/>
</dbReference>
<dbReference type="InterPro" id="IPR024041">
    <property type="entry name" value="NH4_transpt_AmtB-like_dom"/>
</dbReference>
<dbReference type="OrthoDB" id="9814202at2"/>
<dbReference type="NCBIfam" id="TIGR00836">
    <property type="entry name" value="amt"/>
    <property type="match status" value="1"/>
</dbReference>
<dbReference type="RefSeq" id="WP_131911530.1">
    <property type="nucleotide sequence ID" value="NZ_OU594967.1"/>
</dbReference>
<feature type="transmembrane region" description="Helical" evidence="8">
    <location>
        <begin position="259"/>
        <end position="283"/>
    </location>
</feature>
<dbReference type="PANTHER" id="PTHR11730:SF6">
    <property type="entry name" value="AMMONIUM TRANSPORTER"/>
    <property type="match status" value="1"/>
</dbReference>
<evidence type="ECO:0000256" key="9">
    <source>
        <dbReference type="SAM" id="MobiDB-lite"/>
    </source>
</evidence>
<dbReference type="GO" id="GO:0008519">
    <property type="term" value="F:ammonium channel activity"/>
    <property type="evidence" value="ECO:0007669"/>
    <property type="project" value="InterPro"/>
</dbReference>
<dbReference type="GO" id="GO:0005886">
    <property type="term" value="C:plasma membrane"/>
    <property type="evidence" value="ECO:0007669"/>
    <property type="project" value="UniProtKB-SubCell"/>
</dbReference>
<feature type="signal peptide" evidence="10">
    <location>
        <begin position="1"/>
        <end position="22"/>
    </location>
</feature>
<comment type="similarity">
    <text evidence="2 8">Belongs to the ammonia transporter channel (TC 1.A.11.2) family.</text>
</comment>
<dbReference type="InterPro" id="IPR018047">
    <property type="entry name" value="Ammonium_transpt_CS"/>
</dbReference>
<keyword evidence="3 8" id="KW-0813">Transport</keyword>
<dbReference type="GO" id="GO:0097272">
    <property type="term" value="P:ammonium homeostasis"/>
    <property type="evidence" value="ECO:0007669"/>
    <property type="project" value="TreeGrafter"/>
</dbReference>
<dbReference type="FunFam" id="1.10.3430.10:FF:000008">
    <property type="entry name" value="Ammonium transporter"/>
    <property type="match status" value="1"/>
</dbReference>
<keyword evidence="5 8" id="KW-1133">Transmembrane helix</keyword>
<comment type="subcellular location">
    <subcellularLocation>
        <location evidence="8">Cell membrane</location>
        <topology evidence="8">Multi-pass membrane protein</topology>
    </subcellularLocation>
    <subcellularLocation>
        <location evidence="1">Membrane</location>
        <topology evidence="1">Multi-pass membrane protein</topology>
    </subcellularLocation>
</comment>
<feature type="transmembrane region" description="Helical" evidence="8">
    <location>
        <begin position="188"/>
        <end position="209"/>
    </location>
</feature>
<evidence type="ECO:0000256" key="5">
    <source>
        <dbReference type="ARBA" id="ARBA00022989"/>
    </source>
</evidence>
<evidence type="ECO:0000256" key="8">
    <source>
        <dbReference type="RuleBase" id="RU362002"/>
    </source>
</evidence>
<reference evidence="12 13" key="1">
    <citation type="submission" date="2019-03" db="EMBL/GenBank/DDBJ databases">
        <title>Genomic Encyclopedia of Type Strains, Phase IV (KMG-IV): sequencing the most valuable type-strain genomes for metagenomic binning, comparative biology and taxonomic classification.</title>
        <authorList>
            <person name="Goeker M."/>
        </authorList>
    </citation>
    <scope>NUCLEOTIDE SEQUENCE [LARGE SCALE GENOMIC DNA]</scope>
    <source>
        <strain evidence="12 13">DSM 18577</strain>
    </source>
</reference>
<keyword evidence="4 8" id="KW-0812">Transmembrane</keyword>
<keyword evidence="7 8" id="KW-0924">Ammonia transport</keyword>
<feature type="transmembrane region" description="Helical" evidence="8">
    <location>
        <begin position="375"/>
        <end position="395"/>
    </location>
</feature>
<evidence type="ECO:0000256" key="2">
    <source>
        <dbReference type="ARBA" id="ARBA00005887"/>
    </source>
</evidence>
<evidence type="ECO:0000259" key="11">
    <source>
        <dbReference type="Pfam" id="PF00909"/>
    </source>
</evidence>
<keyword evidence="13" id="KW-1185">Reference proteome</keyword>
<feature type="region of interest" description="Disordered" evidence="9">
    <location>
        <begin position="439"/>
        <end position="459"/>
    </location>
</feature>
<feature type="transmembrane region" description="Helical" evidence="8">
    <location>
        <begin position="230"/>
        <end position="247"/>
    </location>
</feature>
<accession>A0A4R1K676</accession>
<feature type="transmembrane region" description="Helical" evidence="8">
    <location>
        <begin position="149"/>
        <end position="168"/>
    </location>
</feature>
<feature type="transmembrane region" description="Helical" evidence="8">
    <location>
        <begin position="38"/>
        <end position="57"/>
    </location>
</feature>
<keyword evidence="10" id="KW-0732">Signal</keyword>
<evidence type="ECO:0000313" key="12">
    <source>
        <dbReference type="EMBL" id="TCK58559.1"/>
    </source>
</evidence>
<evidence type="ECO:0000256" key="6">
    <source>
        <dbReference type="ARBA" id="ARBA00023136"/>
    </source>
</evidence>
<evidence type="ECO:0000256" key="3">
    <source>
        <dbReference type="ARBA" id="ARBA00022448"/>
    </source>
</evidence>
<feature type="transmembrane region" description="Helical" evidence="8">
    <location>
        <begin position="313"/>
        <end position="334"/>
    </location>
</feature>
<evidence type="ECO:0000256" key="7">
    <source>
        <dbReference type="ARBA" id="ARBA00023177"/>
    </source>
</evidence>
<evidence type="ECO:0000256" key="10">
    <source>
        <dbReference type="SAM" id="SignalP"/>
    </source>
</evidence>
<dbReference type="InterPro" id="IPR029020">
    <property type="entry name" value="Ammonium/urea_transptr"/>
</dbReference>
<dbReference type="InterPro" id="IPR001905">
    <property type="entry name" value="Ammonium_transpt"/>
</dbReference>
<proteinExistence type="inferred from homology"/>
<gene>
    <name evidence="12" type="ORF">EV690_0688</name>
</gene>
<dbReference type="EMBL" id="SMGD01000011">
    <property type="protein sequence ID" value="TCK58559.1"/>
    <property type="molecule type" value="Genomic_DNA"/>
</dbReference>
<feature type="transmembrane region" description="Helical" evidence="8">
    <location>
        <begin position="120"/>
        <end position="142"/>
    </location>
</feature>
<keyword evidence="6 8" id="KW-0472">Membrane</keyword>
<feature type="transmembrane region" description="Helical" evidence="8">
    <location>
        <begin position="78"/>
        <end position="100"/>
    </location>
</feature>
<dbReference type="Proteomes" id="UP000295565">
    <property type="component" value="Unassembled WGS sequence"/>
</dbReference>
<name>A0A4R1K676_9GAMM</name>
<evidence type="ECO:0000256" key="1">
    <source>
        <dbReference type="ARBA" id="ARBA00004141"/>
    </source>
</evidence>
<protein>
    <recommendedName>
        <fullName evidence="8">Ammonium transporter</fullName>
    </recommendedName>
</protein>
<dbReference type="AlphaFoldDB" id="A0A4R1K676"/>
<organism evidence="12 13">
    <name type="scientific">Celerinatantimonas diazotrophica</name>
    <dbReference type="NCBI Taxonomy" id="412034"/>
    <lineage>
        <taxon>Bacteria</taxon>
        <taxon>Pseudomonadati</taxon>
        <taxon>Pseudomonadota</taxon>
        <taxon>Gammaproteobacteria</taxon>
        <taxon>Celerinatantimonadaceae</taxon>
        <taxon>Celerinatantimonas</taxon>
    </lineage>
</organism>
<evidence type="ECO:0000256" key="4">
    <source>
        <dbReference type="ARBA" id="ARBA00022692"/>
    </source>
</evidence>
<sequence length="459" mass="47749">MKRLSSALMFSLLAGTPAIALADTPVTAAAVQNHLNFVWTLIAAFLVFIMQAGFALVEIGMCRAKNAANILMKNVMDFCIGSLAFWAIGFGLMFGVSNGVFGTTDFFFSGAGGDGGAWNYAFWMFQVVFCATAATIISGAVAERTKFSAYLIYSVVVSAVIYPVFGSWAWGSLYHGGGWLESLGFIDFAGSSVVHSMGGWLALAGAIVVGPRLGKFDKKGKAKAIPGHNIPLAGLGVFLLWFGWYGFNPGSTTTGDTSIAEIAVTTTLAAAAASISSMGYTWMRYGKSDVGMTLNGALAGLVAITAGCANVTPLSAVIIGLIAGVVVVVSVLFFDRIKIDDPVGAVSVHGVCGAWGTLAAGIFDKSGFSWSVVGVQAVGVIACFLWAFITGLILFKVIDVVIGMRVTKEEEMAGLDYSEHGANSYADFHVVNMSSGTHISSSTTGAHESVAGTGKHADA</sequence>
<dbReference type="PROSITE" id="PS01219">
    <property type="entry name" value="AMMONIUM_TRANSP"/>
    <property type="match status" value="1"/>
</dbReference>
<feature type="transmembrane region" description="Helical" evidence="8">
    <location>
        <begin position="346"/>
        <end position="363"/>
    </location>
</feature>
<comment type="caution">
    <text evidence="12">The sequence shown here is derived from an EMBL/GenBank/DDBJ whole genome shotgun (WGS) entry which is preliminary data.</text>
</comment>
<feature type="domain" description="Ammonium transporter AmtB-like" evidence="11">
    <location>
        <begin position="38"/>
        <end position="425"/>
    </location>
</feature>
<evidence type="ECO:0000313" key="13">
    <source>
        <dbReference type="Proteomes" id="UP000295565"/>
    </source>
</evidence>
<dbReference type="PANTHER" id="PTHR11730">
    <property type="entry name" value="AMMONIUM TRANSPORTER"/>
    <property type="match status" value="1"/>
</dbReference>
<dbReference type="SUPFAM" id="SSF111352">
    <property type="entry name" value="Ammonium transporter"/>
    <property type="match status" value="1"/>
</dbReference>
<feature type="transmembrane region" description="Helical" evidence="8">
    <location>
        <begin position="290"/>
        <end position="307"/>
    </location>
</feature>